<sequence>MADPEMDEDLFADLYDGEADDPPQPASKPAESASAPVASEPDAALTQQSDLSAGFPSNGDASRPTETEAGYPDATAAISAAPVESMEGLKEDSNGDYHGPAPPRDDDNDRPIMAKEDGSWHEMSS</sequence>
<evidence type="ECO:0000313" key="2">
    <source>
        <dbReference type="EMBL" id="KAF2724303.1"/>
    </source>
</evidence>
<dbReference type="AlphaFoldDB" id="A0A9P4UT23"/>
<gene>
    <name evidence="2" type="ORF">K431DRAFT_291809</name>
</gene>
<evidence type="ECO:0000256" key="1">
    <source>
        <dbReference type="SAM" id="MobiDB-lite"/>
    </source>
</evidence>
<keyword evidence="3" id="KW-1185">Reference proteome</keyword>
<protein>
    <submittedName>
        <fullName evidence="2">Uncharacterized protein</fullName>
    </submittedName>
</protein>
<organism evidence="2 3">
    <name type="scientific">Polychaeton citri CBS 116435</name>
    <dbReference type="NCBI Taxonomy" id="1314669"/>
    <lineage>
        <taxon>Eukaryota</taxon>
        <taxon>Fungi</taxon>
        <taxon>Dikarya</taxon>
        <taxon>Ascomycota</taxon>
        <taxon>Pezizomycotina</taxon>
        <taxon>Dothideomycetes</taxon>
        <taxon>Dothideomycetidae</taxon>
        <taxon>Capnodiales</taxon>
        <taxon>Capnodiaceae</taxon>
        <taxon>Polychaeton</taxon>
    </lineage>
</organism>
<evidence type="ECO:0000313" key="3">
    <source>
        <dbReference type="Proteomes" id="UP000799441"/>
    </source>
</evidence>
<dbReference type="Proteomes" id="UP000799441">
    <property type="component" value="Unassembled WGS sequence"/>
</dbReference>
<reference evidence="2" key="1">
    <citation type="journal article" date="2020" name="Stud. Mycol.">
        <title>101 Dothideomycetes genomes: a test case for predicting lifestyles and emergence of pathogens.</title>
        <authorList>
            <person name="Haridas S."/>
            <person name="Albert R."/>
            <person name="Binder M."/>
            <person name="Bloem J."/>
            <person name="Labutti K."/>
            <person name="Salamov A."/>
            <person name="Andreopoulos B."/>
            <person name="Baker S."/>
            <person name="Barry K."/>
            <person name="Bills G."/>
            <person name="Bluhm B."/>
            <person name="Cannon C."/>
            <person name="Castanera R."/>
            <person name="Culley D."/>
            <person name="Daum C."/>
            <person name="Ezra D."/>
            <person name="Gonzalez J."/>
            <person name="Henrissat B."/>
            <person name="Kuo A."/>
            <person name="Liang C."/>
            <person name="Lipzen A."/>
            <person name="Lutzoni F."/>
            <person name="Magnuson J."/>
            <person name="Mondo S."/>
            <person name="Nolan M."/>
            <person name="Ohm R."/>
            <person name="Pangilinan J."/>
            <person name="Park H.-J."/>
            <person name="Ramirez L."/>
            <person name="Alfaro M."/>
            <person name="Sun H."/>
            <person name="Tritt A."/>
            <person name="Yoshinaga Y."/>
            <person name="Zwiers L.-H."/>
            <person name="Turgeon B."/>
            <person name="Goodwin S."/>
            <person name="Spatafora J."/>
            <person name="Crous P."/>
            <person name="Grigoriev I."/>
        </authorList>
    </citation>
    <scope>NUCLEOTIDE SEQUENCE</scope>
    <source>
        <strain evidence="2">CBS 116435</strain>
    </source>
</reference>
<dbReference type="OrthoDB" id="3872446at2759"/>
<accession>A0A9P4UT23</accession>
<feature type="compositionally biased region" description="Low complexity" evidence="1">
    <location>
        <begin position="27"/>
        <end position="44"/>
    </location>
</feature>
<feature type="compositionally biased region" description="Acidic residues" evidence="1">
    <location>
        <begin position="1"/>
        <end position="21"/>
    </location>
</feature>
<name>A0A9P4UT23_9PEZI</name>
<proteinExistence type="predicted"/>
<feature type="region of interest" description="Disordered" evidence="1">
    <location>
        <begin position="1"/>
        <end position="125"/>
    </location>
</feature>
<comment type="caution">
    <text evidence="2">The sequence shown here is derived from an EMBL/GenBank/DDBJ whole genome shotgun (WGS) entry which is preliminary data.</text>
</comment>
<feature type="compositionally biased region" description="Basic and acidic residues" evidence="1">
    <location>
        <begin position="103"/>
        <end position="125"/>
    </location>
</feature>
<dbReference type="EMBL" id="MU003772">
    <property type="protein sequence ID" value="KAF2724303.1"/>
    <property type="molecule type" value="Genomic_DNA"/>
</dbReference>